<dbReference type="SUPFAM" id="SSF51261">
    <property type="entry name" value="Duplicated hybrid motif"/>
    <property type="match status" value="1"/>
</dbReference>
<evidence type="ECO:0000313" key="2">
    <source>
        <dbReference type="EMBL" id="SKA97545.1"/>
    </source>
</evidence>
<dbReference type="RefSeq" id="WP_143402791.1">
    <property type="nucleotide sequence ID" value="NZ_FUYF01000044.1"/>
</dbReference>
<dbReference type="Gene3D" id="2.80.10.50">
    <property type="match status" value="1"/>
</dbReference>
<dbReference type="CDD" id="cd00161">
    <property type="entry name" value="beta-trefoil_Ricin-like"/>
    <property type="match status" value="1"/>
</dbReference>
<keyword evidence="2" id="KW-0378">Hydrolase</keyword>
<dbReference type="InterPro" id="IPR035992">
    <property type="entry name" value="Ricin_B-like_lectins"/>
</dbReference>
<protein>
    <submittedName>
        <fullName evidence="2">Murein DD-endopeptidase MepM and murein hydrolase activator NlpD, contain LysM domain</fullName>
    </submittedName>
</protein>
<dbReference type="AlphaFoldDB" id="A0A1T4Y8D6"/>
<feature type="domain" description="M23ase beta-sheet core" evidence="1">
    <location>
        <begin position="193"/>
        <end position="300"/>
    </location>
</feature>
<dbReference type="InterPro" id="IPR011055">
    <property type="entry name" value="Dup_hybrid_motif"/>
</dbReference>
<reference evidence="2 3" key="1">
    <citation type="submission" date="2017-02" db="EMBL/GenBank/DDBJ databases">
        <authorList>
            <person name="Peterson S.W."/>
        </authorList>
    </citation>
    <scope>NUCLEOTIDE SEQUENCE [LARGE SCALE GENOMIC DNA]</scope>
    <source>
        <strain evidence="2 3">ATCC 27749</strain>
    </source>
</reference>
<dbReference type="GO" id="GO:0004222">
    <property type="term" value="F:metalloendopeptidase activity"/>
    <property type="evidence" value="ECO:0007669"/>
    <property type="project" value="TreeGrafter"/>
</dbReference>
<keyword evidence="3" id="KW-1185">Reference proteome</keyword>
<gene>
    <name evidence="2" type="ORF">SAMN02745178_02809</name>
</gene>
<dbReference type="EMBL" id="FUYF01000044">
    <property type="protein sequence ID" value="SKA97545.1"/>
    <property type="molecule type" value="Genomic_DNA"/>
</dbReference>
<dbReference type="GeneID" id="93339225"/>
<evidence type="ECO:0000259" key="1">
    <source>
        <dbReference type="Pfam" id="PF01551"/>
    </source>
</evidence>
<sequence length="335" mass="36992">MGYENGKIYWIVPQNNTGIALSVYGNTQVSQNRNVIVWSKQDVLDQLWRVDIDNGFARIKSAINYDYALNIWLGSSNYGNCDIHTWSDNKNDSKINFKTIDASRNLYLIQCYRNDADNNLYLTAESTASGANVKWAARNTGANQVWQLIEKTNAGGNTGTGGGLGPYGKYVYPTYCKKLSDDFRLKATDTERQHLGIDIRDKHADHGVYAFADGVVSFVQDANHPDSGTNMWTMGNCIAINHSNPTTNMSGQYARTLYMHLLSAPTLTPGQQVKKGDRIGTIGNTGKSTGPHLHFGLFVGNDARMAPGVKGWTSISLLPVVDPINALPFYHVDRS</sequence>
<evidence type="ECO:0000313" key="3">
    <source>
        <dbReference type="Proteomes" id="UP000190286"/>
    </source>
</evidence>
<dbReference type="Gene3D" id="2.70.70.10">
    <property type="entry name" value="Glucose Permease (Domain IIA)"/>
    <property type="match status" value="1"/>
</dbReference>
<dbReference type="Proteomes" id="UP000190286">
    <property type="component" value="Unassembled WGS sequence"/>
</dbReference>
<accession>A0A1T4Y8D6</accession>
<dbReference type="STRING" id="745368.SAMN02745178_02809"/>
<proteinExistence type="predicted"/>
<dbReference type="CDD" id="cd12797">
    <property type="entry name" value="M23_peptidase"/>
    <property type="match status" value="1"/>
</dbReference>
<dbReference type="InterPro" id="IPR050570">
    <property type="entry name" value="Cell_wall_metabolism_enzyme"/>
</dbReference>
<dbReference type="SUPFAM" id="SSF50370">
    <property type="entry name" value="Ricin B-like lectins"/>
    <property type="match status" value="1"/>
</dbReference>
<dbReference type="PANTHER" id="PTHR21666">
    <property type="entry name" value="PEPTIDASE-RELATED"/>
    <property type="match status" value="1"/>
</dbReference>
<dbReference type="Pfam" id="PF01551">
    <property type="entry name" value="Peptidase_M23"/>
    <property type="match status" value="1"/>
</dbReference>
<name>A0A1T4Y8D6_9FIRM</name>
<dbReference type="PANTHER" id="PTHR21666:SF270">
    <property type="entry name" value="MUREIN HYDROLASE ACTIVATOR ENVC"/>
    <property type="match status" value="1"/>
</dbReference>
<dbReference type="InterPro" id="IPR016047">
    <property type="entry name" value="M23ase_b-sheet_dom"/>
</dbReference>
<dbReference type="OrthoDB" id="5623881at2"/>
<organism evidence="2 3">
    <name type="scientific">Gemmiger formicilis</name>
    <dbReference type="NCBI Taxonomy" id="745368"/>
    <lineage>
        <taxon>Bacteria</taxon>
        <taxon>Bacillati</taxon>
        <taxon>Bacillota</taxon>
        <taxon>Clostridia</taxon>
        <taxon>Eubacteriales</taxon>
        <taxon>Gemmiger</taxon>
    </lineage>
</organism>